<dbReference type="PROSITE" id="PS51898">
    <property type="entry name" value="TYR_RECOMBINASE"/>
    <property type="match status" value="1"/>
</dbReference>
<dbReference type="Pfam" id="PF00589">
    <property type="entry name" value="Phage_integrase"/>
    <property type="match status" value="1"/>
</dbReference>
<evidence type="ECO:0000259" key="12">
    <source>
        <dbReference type="PROSITE" id="PS51898"/>
    </source>
</evidence>
<dbReference type="GO" id="GO:0003677">
    <property type="term" value="F:DNA binding"/>
    <property type="evidence" value="ECO:0007669"/>
    <property type="project" value="UniProtKB-UniRule"/>
</dbReference>
<reference evidence="14 15" key="1">
    <citation type="journal article" date="2016" name="Front. Microbiol.">
        <title>Comparative Genomic Analysis Reveals a Diverse Repertoire of Genes Involved in Prokaryote-Eukaryote Interactions within the Pseudovibrio Genus.</title>
        <authorList>
            <person name="Romano S."/>
            <person name="Fernandez-Guerra A."/>
            <person name="Reen F.J."/>
            <person name="Glockner F.O."/>
            <person name="Crowley S.P."/>
            <person name="O'Sullivan O."/>
            <person name="Cotter P.D."/>
            <person name="Adams C."/>
            <person name="Dobson A.D."/>
            <person name="O'Gara F."/>
        </authorList>
    </citation>
    <scope>NUCLEOTIDE SEQUENCE [LARGE SCALE GENOMIC DNA]</scope>
    <source>
        <strain evidence="14 15">Ad2</strain>
    </source>
</reference>
<evidence type="ECO:0000259" key="13">
    <source>
        <dbReference type="PROSITE" id="PS51900"/>
    </source>
</evidence>
<evidence type="ECO:0000256" key="9">
    <source>
        <dbReference type="ARBA" id="ARBA00023172"/>
    </source>
</evidence>
<dbReference type="GO" id="GO:0051301">
    <property type="term" value="P:cell division"/>
    <property type="evidence" value="ECO:0007669"/>
    <property type="project" value="UniProtKB-KW"/>
</dbReference>
<dbReference type="GO" id="GO:0009037">
    <property type="term" value="F:tyrosine-based site-specific recombinase activity"/>
    <property type="evidence" value="ECO:0007669"/>
    <property type="project" value="UniProtKB-UniRule"/>
</dbReference>
<feature type="active site" evidence="11">
    <location>
        <position position="256"/>
    </location>
</feature>
<keyword evidence="6 11" id="KW-0159">Chromosome partition</keyword>
<dbReference type="InterPro" id="IPR044068">
    <property type="entry name" value="CB"/>
</dbReference>
<gene>
    <name evidence="11 14" type="primary">xerD</name>
    <name evidence="14" type="ORF">PsAD2_03257</name>
</gene>
<feature type="domain" description="Core-binding (CB)" evidence="13">
    <location>
        <begin position="1"/>
        <end position="86"/>
    </location>
</feature>
<keyword evidence="8 11" id="KW-0238">DNA-binding</keyword>
<sequence length="307" mass="34383">MRRVFETERFFEMLSVERVSAFNTLESYRTDLEDFDSFLSTQGVDLIAVQVSDVRAYLSDLTDRGFAASSQARRLSALRQFYQFCYAEDIREDDPTRTVASPRKASNLPGVLSEEEVDRLIGKAEELAAITHDSDAKQIRAARIYTLLEVLYATGLRVSELVSLPVSAAIRDSRLITVKGKGAKERAVPLSLRSQTAMIEYVRLRAAVGAYADSVWLFPSHGESGHFTRQAFGRDLKVLAVEAGIDRNKVSPHVLRHAFASHLLQNGADLRVVQQLLGHADISTTQIYTHVLEERLQQLVQDHHPLA</sequence>
<keyword evidence="9 11" id="KW-0233">DNA recombination</keyword>
<feature type="active site" description="O-(3'-phospho-DNA)-tyrosine intermediate" evidence="11">
    <location>
        <position position="288"/>
    </location>
</feature>
<dbReference type="SUPFAM" id="SSF56349">
    <property type="entry name" value="DNA breaking-rejoining enzymes"/>
    <property type="match status" value="1"/>
</dbReference>
<evidence type="ECO:0000256" key="1">
    <source>
        <dbReference type="ARBA" id="ARBA00004496"/>
    </source>
</evidence>
<dbReference type="RefSeq" id="WP_068008105.1">
    <property type="nucleotide sequence ID" value="NZ_FOFM01000002.1"/>
</dbReference>
<evidence type="ECO:0000256" key="6">
    <source>
        <dbReference type="ARBA" id="ARBA00022829"/>
    </source>
</evidence>
<dbReference type="InterPro" id="IPR013762">
    <property type="entry name" value="Integrase-like_cat_sf"/>
</dbReference>
<dbReference type="GO" id="GO:0007059">
    <property type="term" value="P:chromosome segregation"/>
    <property type="evidence" value="ECO:0007669"/>
    <property type="project" value="UniProtKB-UniRule"/>
</dbReference>
<evidence type="ECO:0000256" key="11">
    <source>
        <dbReference type="HAMAP-Rule" id="MF_01807"/>
    </source>
</evidence>
<proteinExistence type="inferred from homology"/>
<dbReference type="PROSITE" id="PS51900">
    <property type="entry name" value="CB"/>
    <property type="match status" value="1"/>
</dbReference>
<evidence type="ECO:0000313" key="14">
    <source>
        <dbReference type="EMBL" id="KZL17053.1"/>
    </source>
</evidence>
<dbReference type="PANTHER" id="PTHR30349:SF90">
    <property type="entry name" value="TYROSINE RECOMBINASE XERD"/>
    <property type="match status" value="1"/>
</dbReference>
<feature type="active site" evidence="11">
    <location>
        <position position="279"/>
    </location>
</feature>
<dbReference type="InterPro" id="IPR002104">
    <property type="entry name" value="Integrase_catalytic"/>
</dbReference>
<feature type="active site" evidence="11">
    <location>
        <position position="253"/>
    </location>
</feature>
<organism evidence="14 15">
    <name type="scientific">Pseudovibrio axinellae</name>
    <dbReference type="NCBI Taxonomy" id="989403"/>
    <lineage>
        <taxon>Bacteria</taxon>
        <taxon>Pseudomonadati</taxon>
        <taxon>Pseudomonadota</taxon>
        <taxon>Alphaproteobacteria</taxon>
        <taxon>Hyphomicrobiales</taxon>
        <taxon>Stappiaceae</taxon>
        <taxon>Pseudovibrio</taxon>
    </lineage>
</organism>
<dbReference type="InterPro" id="IPR004107">
    <property type="entry name" value="Integrase_SAM-like_N"/>
</dbReference>
<evidence type="ECO:0000256" key="2">
    <source>
        <dbReference type="ARBA" id="ARBA00010450"/>
    </source>
</evidence>
<keyword evidence="4 11" id="KW-0963">Cytoplasm</keyword>
<evidence type="ECO:0000256" key="7">
    <source>
        <dbReference type="ARBA" id="ARBA00022908"/>
    </source>
</evidence>
<keyword evidence="7 11" id="KW-0229">DNA integration</keyword>
<dbReference type="PATRIC" id="fig|989403.3.peg.3493"/>
<evidence type="ECO:0000256" key="5">
    <source>
        <dbReference type="ARBA" id="ARBA00022618"/>
    </source>
</evidence>
<dbReference type="InterPro" id="IPR010998">
    <property type="entry name" value="Integrase_recombinase_N"/>
</dbReference>
<dbReference type="GO" id="GO:0005737">
    <property type="term" value="C:cytoplasm"/>
    <property type="evidence" value="ECO:0007669"/>
    <property type="project" value="UniProtKB-SubCell"/>
</dbReference>
<dbReference type="Pfam" id="PF02899">
    <property type="entry name" value="Phage_int_SAM_1"/>
    <property type="match status" value="1"/>
</dbReference>
<dbReference type="Gene3D" id="1.10.443.10">
    <property type="entry name" value="Intergrase catalytic core"/>
    <property type="match status" value="1"/>
</dbReference>
<dbReference type="PANTHER" id="PTHR30349">
    <property type="entry name" value="PHAGE INTEGRASE-RELATED"/>
    <property type="match status" value="1"/>
</dbReference>
<comment type="similarity">
    <text evidence="2 11">Belongs to the 'phage' integrase family. XerD subfamily.</text>
</comment>
<dbReference type="InterPro" id="IPR011932">
    <property type="entry name" value="Recomb_XerD"/>
</dbReference>
<dbReference type="InterPro" id="IPR011010">
    <property type="entry name" value="DNA_brk_join_enz"/>
</dbReference>
<name>A0A165WYY9_9HYPH</name>
<keyword evidence="10 11" id="KW-0131">Cell cycle</keyword>
<comment type="caution">
    <text evidence="14">The sequence shown here is derived from an EMBL/GenBank/DDBJ whole genome shotgun (WGS) entry which is preliminary data.</text>
</comment>
<keyword evidence="15" id="KW-1185">Reference proteome</keyword>
<evidence type="ECO:0000256" key="8">
    <source>
        <dbReference type="ARBA" id="ARBA00023125"/>
    </source>
</evidence>
<dbReference type="HAMAP" id="MF_01808">
    <property type="entry name" value="Recomb_XerC_XerD"/>
    <property type="match status" value="1"/>
</dbReference>
<dbReference type="STRING" id="989403.SAMN05421798_10262"/>
<comment type="subunit">
    <text evidence="11">Forms a cyclic heterotetrameric complex composed of two molecules of XerC and two molecules of XerD.</text>
</comment>
<protein>
    <recommendedName>
        <fullName evidence="3 11">Tyrosine recombinase XerD</fullName>
    </recommendedName>
</protein>
<feature type="active site" evidence="11">
    <location>
        <position position="181"/>
    </location>
</feature>
<accession>A0A165WYY9</accession>
<dbReference type="OrthoDB" id="9801717at2"/>
<evidence type="ECO:0000256" key="3">
    <source>
        <dbReference type="ARBA" id="ARBA00015810"/>
    </source>
</evidence>
<dbReference type="AlphaFoldDB" id="A0A165WYY9"/>
<dbReference type="Gene3D" id="1.10.150.130">
    <property type="match status" value="1"/>
</dbReference>
<dbReference type="NCBIfam" id="NF001399">
    <property type="entry name" value="PRK00283.1"/>
    <property type="match status" value="1"/>
</dbReference>
<evidence type="ECO:0000256" key="4">
    <source>
        <dbReference type="ARBA" id="ARBA00022490"/>
    </source>
</evidence>
<comment type="subcellular location">
    <subcellularLocation>
        <location evidence="1 11">Cytoplasm</location>
    </subcellularLocation>
</comment>
<dbReference type="GO" id="GO:0006313">
    <property type="term" value="P:DNA transposition"/>
    <property type="evidence" value="ECO:0007669"/>
    <property type="project" value="UniProtKB-UniRule"/>
</dbReference>
<dbReference type="HAMAP" id="MF_01807">
    <property type="entry name" value="Recomb_XerD"/>
    <property type="match status" value="1"/>
</dbReference>
<evidence type="ECO:0000313" key="15">
    <source>
        <dbReference type="Proteomes" id="UP000076577"/>
    </source>
</evidence>
<dbReference type="Proteomes" id="UP000076577">
    <property type="component" value="Unassembled WGS sequence"/>
</dbReference>
<dbReference type="EMBL" id="LMCB01000040">
    <property type="protein sequence ID" value="KZL17053.1"/>
    <property type="molecule type" value="Genomic_DNA"/>
</dbReference>
<feature type="active site" evidence="11">
    <location>
        <position position="157"/>
    </location>
</feature>
<evidence type="ECO:0000256" key="10">
    <source>
        <dbReference type="ARBA" id="ARBA00023306"/>
    </source>
</evidence>
<dbReference type="InterPro" id="IPR023009">
    <property type="entry name" value="Tyrosine_recombinase_XerC/XerD"/>
</dbReference>
<keyword evidence="5 11" id="KW-0132">Cell division</keyword>
<feature type="domain" description="Tyr recombinase" evidence="12">
    <location>
        <begin position="107"/>
        <end position="301"/>
    </location>
</feature>
<dbReference type="InterPro" id="IPR050090">
    <property type="entry name" value="Tyrosine_recombinase_XerCD"/>
</dbReference>
<comment type="function">
    <text evidence="11">Site-specific tyrosine recombinase, which acts by catalyzing the cutting and rejoining of the recombining DNA molecules. The XerC-XerD complex is essential to convert dimers of the bacterial chromosome into monomers to permit their segregation at cell division. It also contributes to the segregational stability of plasmids.</text>
</comment>